<dbReference type="GeneID" id="89972831"/>
<feature type="compositionally biased region" description="Basic and acidic residues" evidence="1">
    <location>
        <begin position="74"/>
        <end position="104"/>
    </location>
</feature>
<dbReference type="PANTHER" id="PTHR28186:SF1">
    <property type="entry name" value="MEIOTICALLY UP-REGULATED GENE 9 PROTEIN"/>
    <property type="match status" value="1"/>
</dbReference>
<dbReference type="InterPro" id="IPR018809">
    <property type="entry name" value="DUF2406"/>
</dbReference>
<feature type="compositionally biased region" description="Polar residues" evidence="1">
    <location>
        <begin position="164"/>
        <end position="175"/>
    </location>
</feature>
<feature type="region of interest" description="Disordered" evidence="1">
    <location>
        <begin position="1"/>
        <end position="104"/>
    </location>
</feature>
<evidence type="ECO:0000313" key="2">
    <source>
        <dbReference type="EMBL" id="KAK5062580.1"/>
    </source>
</evidence>
<feature type="region of interest" description="Disordered" evidence="1">
    <location>
        <begin position="164"/>
        <end position="210"/>
    </location>
</feature>
<evidence type="ECO:0000313" key="3">
    <source>
        <dbReference type="Proteomes" id="UP001358417"/>
    </source>
</evidence>
<accession>A0AAV9NRK6</accession>
<dbReference type="PANTHER" id="PTHR28186">
    <property type="entry name" value="MEIOTICALLY UP-REGULATED GENE 9 PROTEIN"/>
    <property type="match status" value="1"/>
</dbReference>
<feature type="compositionally biased region" description="Polar residues" evidence="1">
    <location>
        <begin position="320"/>
        <end position="338"/>
    </location>
</feature>
<name>A0AAV9NRK6_9EURO</name>
<evidence type="ECO:0000256" key="1">
    <source>
        <dbReference type="SAM" id="MobiDB-lite"/>
    </source>
</evidence>
<dbReference type="Proteomes" id="UP001358417">
    <property type="component" value="Unassembled WGS sequence"/>
</dbReference>
<feature type="compositionally biased region" description="Low complexity" evidence="1">
    <location>
        <begin position="121"/>
        <end position="132"/>
    </location>
</feature>
<feature type="compositionally biased region" description="Polar residues" evidence="1">
    <location>
        <begin position="249"/>
        <end position="282"/>
    </location>
</feature>
<organism evidence="2 3">
    <name type="scientific">Exophiala bonariae</name>
    <dbReference type="NCBI Taxonomy" id="1690606"/>
    <lineage>
        <taxon>Eukaryota</taxon>
        <taxon>Fungi</taxon>
        <taxon>Dikarya</taxon>
        <taxon>Ascomycota</taxon>
        <taxon>Pezizomycotina</taxon>
        <taxon>Eurotiomycetes</taxon>
        <taxon>Chaetothyriomycetidae</taxon>
        <taxon>Chaetothyriales</taxon>
        <taxon>Herpotrichiellaceae</taxon>
        <taxon>Exophiala</taxon>
    </lineage>
</organism>
<feature type="region of interest" description="Disordered" evidence="1">
    <location>
        <begin position="222"/>
        <end position="397"/>
    </location>
</feature>
<feature type="compositionally biased region" description="Polar residues" evidence="1">
    <location>
        <begin position="349"/>
        <end position="370"/>
    </location>
</feature>
<comment type="caution">
    <text evidence="2">The sequence shown here is derived from an EMBL/GenBank/DDBJ whole genome shotgun (WGS) entry which is preliminary data.</text>
</comment>
<keyword evidence="3" id="KW-1185">Reference proteome</keyword>
<feature type="compositionally biased region" description="Low complexity" evidence="1">
    <location>
        <begin position="286"/>
        <end position="296"/>
    </location>
</feature>
<feature type="compositionally biased region" description="Basic and acidic residues" evidence="1">
    <location>
        <begin position="34"/>
        <end position="47"/>
    </location>
</feature>
<feature type="region of interest" description="Disordered" evidence="1">
    <location>
        <begin position="116"/>
        <end position="140"/>
    </location>
</feature>
<gene>
    <name evidence="2" type="ORF">LTR84_004653</name>
</gene>
<dbReference type="AlphaFoldDB" id="A0AAV9NRK6"/>
<reference evidence="2 3" key="1">
    <citation type="submission" date="2023-08" db="EMBL/GenBank/DDBJ databases">
        <title>Black Yeasts Isolated from many extreme environments.</title>
        <authorList>
            <person name="Coleine C."/>
            <person name="Stajich J.E."/>
            <person name="Selbmann L."/>
        </authorList>
    </citation>
    <scope>NUCLEOTIDE SEQUENCE [LARGE SCALE GENOMIC DNA]</scope>
    <source>
        <strain evidence="2 3">CCFEE 5792</strain>
    </source>
</reference>
<feature type="compositionally biased region" description="Low complexity" evidence="1">
    <location>
        <begin position="223"/>
        <end position="244"/>
    </location>
</feature>
<sequence length="397" mass="44452">MSPISPQPQDTRPRAQTNVSYTSHRSRRSSGSGHRIELTESAQDKKRLNTKADPSKALNEATPAEQAQEQPTVEDLRLIMHKDAEGNVITDPDRSNPTRSRMERPLDTIRAFNAAAEGTSSRRSSFNNRPPSQIGWNNDMNRRGSYYSSEFIHRHDSSSVFRTNFSSDNGYSPQRQRPAPGGGYYRNSSYGFGPQSSVEEEPGAAQMHGRGMRQFSAPEYAHHNGYQNGQQNGYQNGHQHGPHPAYANGHQNGYPSNGQNNHSPNSAHSYQHSHETITSGSDEYSKSTNPSSQNSSFDQLHQLRKHDDFTPENPYANDIKFNQYTPTKPFSDGFTQGSPYGPGAVQAPLPTNNGYSVQNNRQPMKLNSPSGDDYGDRPTPPPKRQSWIKRRFSRRET</sequence>
<dbReference type="RefSeq" id="XP_064710852.1">
    <property type="nucleotide sequence ID" value="XM_064848228.1"/>
</dbReference>
<dbReference type="Pfam" id="PF10295">
    <property type="entry name" value="DUF2406"/>
    <property type="match status" value="1"/>
</dbReference>
<feature type="compositionally biased region" description="Polar residues" evidence="1">
    <location>
        <begin position="7"/>
        <end position="22"/>
    </location>
</feature>
<feature type="compositionally biased region" description="Basic residues" evidence="1">
    <location>
        <begin position="386"/>
        <end position="397"/>
    </location>
</feature>
<feature type="compositionally biased region" description="Polar residues" evidence="1">
    <location>
        <begin position="186"/>
        <end position="197"/>
    </location>
</feature>
<proteinExistence type="predicted"/>
<evidence type="ECO:0008006" key="4">
    <source>
        <dbReference type="Google" id="ProtNLM"/>
    </source>
</evidence>
<dbReference type="EMBL" id="JAVRRD010000002">
    <property type="protein sequence ID" value="KAK5062580.1"/>
    <property type="molecule type" value="Genomic_DNA"/>
</dbReference>
<protein>
    <recommendedName>
        <fullName evidence="4">DUF2406 domain-containing protein</fullName>
    </recommendedName>
</protein>